<dbReference type="HOGENOM" id="CLU_1260903_0_0_11"/>
<dbReference type="AlphaFoldDB" id="A0A0B5I107"/>
<evidence type="ECO:0000313" key="2">
    <source>
        <dbReference type="Proteomes" id="UP000031774"/>
    </source>
</evidence>
<keyword evidence="2" id="KW-1185">Reference proteome</keyword>
<sequence>MLGWPDDEATRIAAGMRGRLAGLDRLDTALLAEWSPAIGELETGHYRALLLDLPLERVSEPARSWWYRRVAGRVEEDGDDSEYGDDRPEGHWPGVPHFQLTAPVPGGRVPFTYGAVLPSQPPEALDPATVARHAAAITAGERPAAVVLGWIDDRYVEARHEERWLVGAVLDGHRRLAAYAAAGVPARVLLLARVGGGGGADGGLEGLAEVAAAYGCCRD</sequence>
<dbReference type="EMBL" id="CP010407">
    <property type="protein sequence ID" value="AJF63333.1"/>
    <property type="molecule type" value="Genomic_DNA"/>
</dbReference>
<reference evidence="1 2" key="1">
    <citation type="submission" date="2014-12" db="EMBL/GenBank/DDBJ databases">
        <title>Complete genome sequence of Streptomyces vietnamensis strain GIMV4.0001, a genetic manipulable producer of the benzoisochromanequinone antibiotic granaticin.</title>
        <authorList>
            <person name="Deng M.R."/>
            <person name="Guo J."/>
            <person name="Ma L.Y."/>
            <person name="Feng G.D."/>
            <person name="Mo C.Y."/>
            <person name="Zhu H.H."/>
        </authorList>
    </citation>
    <scope>NUCLEOTIDE SEQUENCE [LARGE SCALE GENOMIC DNA]</scope>
    <source>
        <strain evidence="2">GIMV4.0001</strain>
    </source>
</reference>
<protein>
    <submittedName>
        <fullName evidence="1">Uncharacterized protein</fullName>
    </submittedName>
</protein>
<proteinExistence type="predicted"/>
<accession>A0A0B5I107</accession>
<organism evidence="1 2">
    <name type="scientific">Streptomyces vietnamensis</name>
    <dbReference type="NCBI Taxonomy" id="362257"/>
    <lineage>
        <taxon>Bacteria</taxon>
        <taxon>Bacillati</taxon>
        <taxon>Actinomycetota</taxon>
        <taxon>Actinomycetes</taxon>
        <taxon>Kitasatosporales</taxon>
        <taxon>Streptomycetaceae</taxon>
        <taxon>Streptomyces</taxon>
    </lineage>
</organism>
<evidence type="ECO:0000313" key="1">
    <source>
        <dbReference type="EMBL" id="AJF63333.1"/>
    </source>
</evidence>
<gene>
    <name evidence="1" type="ORF">SVTN_01245</name>
</gene>
<name>A0A0B5I107_9ACTN</name>
<dbReference type="KEGG" id="svt:SVTN_01245"/>
<dbReference type="Proteomes" id="UP000031774">
    <property type="component" value="Chromosome"/>
</dbReference>
<dbReference type="RefSeq" id="WP_041127418.1">
    <property type="nucleotide sequence ID" value="NZ_CP010407.1"/>
</dbReference>